<gene>
    <name evidence="1" type="ORF">LMG27952_03102</name>
</gene>
<name>A0ABM8NP39_9BURK</name>
<dbReference type="Proteomes" id="UP000656319">
    <property type="component" value="Unassembled WGS sequence"/>
</dbReference>
<keyword evidence="2" id="KW-1185">Reference proteome</keyword>
<evidence type="ECO:0000313" key="2">
    <source>
        <dbReference type="Proteomes" id="UP000656319"/>
    </source>
</evidence>
<evidence type="ECO:0000313" key="1">
    <source>
        <dbReference type="EMBL" id="CAD6536062.1"/>
    </source>
</evidence>
<accession>A0ABM8NP39</accession>
<dbReference type="EMBL" id="CAJHCQ010000007">
    <property type="protein sequence ID" value="CAD6536062.1"/>
    <property type="molecule type" value="Genomic_DNA"/>
</dbReference>
<protein>
    <submittedName>
        <fullName evidence="1">Uncharacterized protein</fullName>
    </submittedName>
</protein>
<organism evidence="1 2">
    <name type="scientific">Paraburkholderia hiiakae</name>
    <dbReference type="NCBI Taxonomy" id="1081782"/>
    <lineage>
        <taxon>Bacteria</taxon>
        <taxon>Pseudomonadati</taxon>
        <taxon>Pseudomonadota</taxon>
        <taxon>Betaproteobacteria</taxon>
        <taxon>Burkholderiales</taxon>
        <taxon>Burkholderiaceae</taxon>
        <taxon>Paraburkholderia</taxon>
    </lineage>
</organism>
<comment type="caution">
    <text evidence="1">The sequence shown here is derived from an EMBL/GenBank/DDBJ whole genome shotgun (WGS) entry which is preliminary data.</text>
</comment>
<reference evidence="1 2" key="1">
    <citation type="submission" date="2020-10" db="EMBL/GenBank/DDBJ databases">
        <authorList>
            <person name="Peeters C."/>
        </authorList>
    </citation>
    <scope>NUCLEOTIDE SEQUENCE [LARGE SCALE GENOMIC DNA]</scope>
    <source>
        <strain evidence="1 2">LMG 27952</strain>
    </source>
</reference>
<proteinExistence type="predicted"/>
<sequence>MPQVFRNASLQTHASAGAIKGDIFRNRNHRALISNLNWLFDDSIVIPVVVGSSPISHPKEFSSEQKSPHSLRAFLRLCTRDTQERL</sequence>